<evidence type="ECO:0000256" key="1">
    <source>
        <dbReference type="ARBA" id="ARBA00004123"/>
    </source>
</evidence>
<evidence type="ECO:0000256" key="2">
    <source>
        <dbReference type="ARBA" id="ARBA00004286"/>
    </source>
</evidence>
<keyword evidence="3" id="KW-0158">Chromosome</keyword>
<dbReference type="PANTHER" id="PTHR22812">
    <property type="entry name" value="CHROMOBOX PROTEIN"/>
    <property type="match status" value="1"/>
</dbReference>
<feature type="region of interest" description="Disordered" evidence="5">
    <location>
        <begin position="87"/>
        <end position="125"/>
    </location>
</feature>
<protein>
    <submittedName>
        <fullName evidence="9">Chromo domain-containing protein cec-3 isoform X1</fullName>
    </submittedName>
</protein>
<feature type="compositionally biased region" description="Basic and acidic residues" evidence="5">
    <location>
        <begin position="110"/>
        <end position="125"/>
    </location>
</feature>
<dbReference type="Pfam" id="PF00385">
    <property type="entry name" value="Chromo"/>
    <property type="match status" value="1"/>
</dbReference>
<evidence type="ECO:0000313" key="7">
    <source>
        <dbReference type="EnsemblMetazoa" id="XP_016976532.1"/>
    </source>
</evidence>
<dbReference type="PROSITE" id="PS00598">
    <property type="entry name" value="CHROMO_1"/>
    <property type="match status" value="1"/>
</dbReference>
<name>A0A6P4EEC2_DRORH</name>
<proteinExistence type="predicted"/>
<evidence type="ECO:0000256" key="3">
    <source>
        <dbReference type="ARBA" id="ARBA00022454"/>
    </source>
</evidence>
<dbReference type="InterPro" id="IPR023779">
    <property type="entry name" value="Chromodomain_CS"/>
</dbReference>
<accession>A0A6P4EEC2</accession>
<dbReference type="AlphaFoldDB" id="A0A6P4EEC2"/>
<gene>
    <name evidence="9" type="primary">LOC108042648</name>
    <name evidence="7" type="synonym">108042648</name>
</gene>
<comment type="subcellular location">
    <subcellularLocation>
        <location evidence="2">Chromosome</location>
    </subcellularLocation>
    <subcellularLocation>
        <location evidence="1">Nucleus</location>
    </subcellularLocation>
</comment>
<dbReference type="SMART" id="SM00298">
    <property type="entry name" value="CHROMO"/>
    <property type="match status" value="1"/>
</dbReference>
<keyword evidence="8" id="KW-1185">Reference proteome</keyword>
<evidence type="ECO:0000313" key="9">
    <source>
        <dbReference type="RefSeq" id="XP_016976532.1"/>
    </source>
</evidence>
<dbReference type="InterPro" id="IPR016197">
    <property type="entry name" value="Chromo-like_dom_sf"/>
</dbReference>
<dbReference type="SUPFAM" id="SSF54160">
    <property type="entry name" value="Chromo domain-like"/>
    <property type="match status" value="2"/>
</dbReference>
<dbReference type="PROSITE" id="PS50013">
    <property type="entry name" value="CHROMO_2"/>
    <property type="match status" value="1"/>
</dbReference>
<reference evidence="8" key="1">
    <citation type="journal article" date="2021" name="Elife">
        <title>Highly contiguous assemblies of 101 drosophilid genomes.</title>
        <authorList>
            <person name="Kim B.Y."/>
            <person name="Wang J.R."/>
            <person name="Miller D.E."/>
            <person name="Barmina O."/>
            <person name="Delaney E."/>
            <person name="Thompson A."/>
            <person name="Comeault A.A."/>
            <person name="Peede D."/>
            <person name="D'Agostino E.R."/>
            <person name="Pelaez J."/>
            <person name="Aguilar J.M."/>
            <person name="Haji D."/>
            <person name="Matsunaga T."/>
            <person name="Armstrong E.E."/>
            <person name="Zych M."/>
            <person name="Ogawa Y."/>
            <person name="Stamenkovic-Radak M."/>
            <person name="Jelic M."/>
            <person name="Veselinovic M.S."/>
            <person name="Tanaskovic M."/>
            <person name="Eric P."/>
            <person name="Gao J.J."/>
            <person name="Katoh T.K."/>
            <person name="Toda M.J."/>
            <person name="Watabe H."/>
            <person name="Watada M."/>
            <person name="Davis J.S."/>
            <person name="Moyle L.C."/>
            <person name="Manoli G."/>
            <person name="Bertolini E."/>
            <person name="Kostal V."/>
            <person name="Hawley R.S."/>
            <person name="Takahashi A."/>
            <person name="Jones C.D."/>
            <person name="Price D.K."/>
            <person name="Whiteman N."/>
            <person name="Kopp A."/>
            <person name="Matute D.R."/>
            <person name="Petrov D.A."/>
        </authorList>
    </citation>
    <scope>NUCLEOTIDE SEQUENCE [LARGE SCALE GENOMIC DNA]</scope>
</reference>
<dbReference type="GO" id="GO:0005694">
    <property type="term" value="C:chromosome"/>
    <property type="evidence" value="ECO:0007669"/>
    <property type="project" value="UniProtKB-SubCell"/>
</dbReference>
<dbReference type="InterPro" id="IPR000953">
    <property type="entry name" value="Chromo/chromo_shadow_dom"/>
</dbReference>
<organism evidence="9">
    <name type="scientific">Drosophila rhopaloa</name>
    <name type="common">Fruit fly</name>
    <dbReference type="NCBI Taxonomy" id="1041015"/>
    <lineage>
        <taxon>Eukaryota</taxon>
        <taxon>Metazoa</taxon>
        <taxon>Ecdysozoa</taxon>
        <taxon>Arthropoda</taxon>
        <taxon>Hexapoda</taxon>
        <taxon>Insecta</taxon>
        <taxon>Pterygota</taxon>
        <taxon>Neoptera</taxon>
        <taxon>Endopterygota</taxon>
        <taxon>Diptera</taxon>
        <taxon>Brachycera</taxon>
        <taxon>Muscomorpha</taxon>
        <taxon>Ephydroidea</taxon>
        <taxon>Drosophilidae</taxon>
        <taxon>Drosophila</taxon>
        <taxon>Sophophora</taxon>
    </lineage>
</organism>
<dbReference type="OrthoDB" id="1918685at2759"/>
<sequence length="534" mass="59560">MSGGGHKTTQRHKAATPPKEYVVEKIVGKRYVSGRPQLLIKWVDFPDEENTWEPMENLGNCVSLVTDFEAELFRRLNVQRQREISAELEKDLEPSPATSGLQATPKLKQAKKESYPNNKGKPEIGKQADPIATIKNLPKTYEEMPSCSRASDGSREICNRQPPDSPTWTVKIPIDQLFSNDLDLSESSDDDTPLATALFFKGAAGSPKQETPKASNPRKLVPVVQELTRRRETDLAQNSNKKFDSDMSSCSSTISICSVTSLESLSSVLSLSEDEENKSLAALKDEAIKLETVAKFGGLVGGNEALPPENTKPNISIESDECLGQPNRKQKLSINIIDENEDSIDSELERIHGNLSKQQSNLNFPVPVMQAPGKEKKDSQSSMRRMSQTKDNEDVAMLLLDQQQITEIELPGCSDAKKDIKKNTSEDQQASNMASATSFSGRKGSKSRKKREAWRVPERKAPFGLSRGLELEKVHHSFRVRDHFFLFVTWKGCSIMDAVLIEEIKDLYPTHLIEYFESLKIVGDDVVPNKPKDV</sequence>
<feature type="region of interest" description="Disordered" evidence="5">
    <location>
        <begin position="142"/>
        <end position="169"/>
    </location>
</feature>
<evidence type="ECO:0000256" key="5">
    <source>
        <dbReference type="SAM" id="MobiDB-lite"/>
    </source>
</evidence>
<dbReference type="GeneID" id="108042648"/>
<evidence type="ECO:0000256" key="4">
    <source>
        <dbReference type="ARBA" id="ARBA00023242"/>
    </source>
</evidence>
<feature type="domain" description="Chromo" evidence="6">
    <location>
        <begin position="21"/>
        <end position="71"/>
    </location>
</feature>
<dbReference type="EnsemblMetazoa" id="XM_017121043.2">
    <property type="protein sequence ID" value="XP_016976532.1"/>
    <property type="gene ID" value="LOC108042648"/>
</dbReference>
<dbReference type="InterPro" id="IPR023780">
    <property type="entry name" value="Chromo_domain"/>
</dbReference>
<dbReference type="Gene3D" id="2.40.50.40">
    <property type="match status" value="2"/>
</dbReference>
<reference evidence="7" key="3">
    <citation type="submission" date="2025-05" db="UniProtKB">
        <authorList>
            <consortium name="EnsemblMetazoa"/>
        </authorList>
    </citation>
    <scope>IDENTIFICATION</scope>
</reference>
<evidence type="ECO:0000313" key="8">
    <source>
        <dbReference type="Proteomes" id="UP001652680"/>
    </source>
</evidence>
<dbReference type="CDD" id="cd00034">
    <property type="entry name" value="CSD"/>
    <property type="match status" value="1"/>
</dbReference>
<dbReference type="InterPro" id="IPR051219">
    <property type="entry name" value="Heterochromatin_chromo-domain"/>
</dbReference>
<feature type="compositionally biased region" description="Basic residues" evidence="5">
    <location>
        <begin position="443"/>
        <end position="452"/>
    </location>
</feature>
<feature type="compositionally biased region" description="Polar residues" evidence="5">
    <location>
        <begin position="426"/>
        <end position="439"/>
    </location>
</feature>
<dbReference type="Proteomes" id="UP001652680">
    <property type="component" value="Unassembled WGS sequence"/>
</dbReference>
<dbReference type="GO" id="GO:0005634">
    <property type="term" value="C:nucleus"/>
    <property type="evidence" value="ECO:0007669"/>
    <property type="project" value="UniProtKB-SubCell"/>
</dbReference>
<keyword evidence="4" id="KW-0539">Nucleus</keyword>
<reference evidence="9" key="2">
    <citation type="submission" date="2025-04" db="UniProtKB">
        <authorList>
            <consortium name="RefSeq"/>
        </authorList>
    </citation>
    <scope>IDENTIFICATION</scope>
</reference>
<dbReference type="RefSeq" id="XP_016976532.1">
    <property type="nucleotide sequence ID" value="XM_017121043.1"/>
</dbReference>
<feature type="region of interest" description="Disordered" evidence="5">
    <location>
        <begin position="419"/>
        <end position="454"/>
    </location>
</feature>
<evidence type="ECO:0000259" key="6">
    <source>
        <dbReference type="PROSITE" id="PS50013"/>
    </source>
</evidence>
<feature type="region of interest" description="Disordered" evidence="5">
    <location>
        <begin position="365"/>
        <end position="391"/>
    </location>
</feature>